<accession>A0A1L9PDJ6</accession>
<dbReference type="VEuPathDB" id="FungiDB:ASPVEDRAFT_81137"/>
<dbReference type="STRING" id="1036611.A0A1L9PDJ6"/>
<dbReference type="InterPro" id="IPR036388">
    <property type="entry name" value="WH-like_DNA-bd_sf"/>
</dbReference>
<dbReference type="InterPro" id="IPR036390">
    <property type="entry name" value="WH_DNA-bd_sf"/>
</dbReference>
<dbReference type="Gene3D" id="3.40.50.150">
    <property type="entry name" value="Vaccinia Virus protein VP39"/>
    <property type="match status" value="1"/>
</dbReference>
<evidence type="ECO:0000313" key="2">
    <source>
        <dbReference type="Proteomes" id="UP000184073"/>
    </source>
</evidence>
<dbReference type="PANTHER" id="PTHR43712">
    <property type="entry name" value="PUTATIVE (AFU_ORTHOLOGUE AFUA_4G14580)-RELATED"/>
    <property type="match status" value="1"/>
</dbReference>
<dbReference type="PANTHER" id="PTHR43712:SF15">
    <property type="entry name" value="MONODICTYPHENONE CLUSTER TRANSCRIPTIONAL COACTIVATOR MDPA"/>
    <property type="match status" value="1"/>
</dbReference>
<name>A0A1L9PDJ6_ASPVE</name>
<organism evidence="1 2">
    <name type="scientific">Aspergillus versicolor CBS 583.65</name>
    <dbReference type="NCBI Taxonomy" id="1036611"/>
    <lineage>
        <taxon>Eukaryota</taxon>
        <taxon>Fungi</taxon>
        <taxon>Dikarya</taxon>
        <taxon>Ascomycota</taxon>
        <taxon>Pezizomycotina</taxon>
        <taxon>Eurotiomycetes</taxon>
        <taxon>Eurotiomycetidae</taxon>
        <taxon>Eurotiales</taxon>
        <taxon>Aspergillaceae</taxon>
        <taxon>Aspergillus</taxon>
        <taxon>Aspergillus subgen. Nidulantes</taxon>
    </lineage>
</organism>
<dbReference type="OrthoDB" id="1606438at2759"/>
<gene>
    <name evidence="1" type="ORF">ASPVEDRAFT_81137</name>
</gene>
<dbReference type="AlphaFoldDB" id="A0A1L9PDJ6"/>
<dbReference type="EMBL" id="KV878126">
    <property type="protein sequence ID" value="OJI99524.1"/>
    <property type="molecule type" value="Genomic_DNA"/>
</dbReference>
<evidence type="ECO:0000313" key="1">
    <source>
        <dbReference type="EMBL" id="OJI99524.1"/>
    </source>
</evidence>
<dbReference type="Proteomes" id="UP000184073">
    <property type="component" value="Unassembled WGS sequence"/>
</dbReference>
<evidence type="ECO:0008006" key="3">
    <source>
        <dbReference type="Google" id="ProtNLM"/>
    </source>
</evidence>
<sequence length="379" mass="40479">MDRTGSASFLRQLVLQAQILANLQWLCEFQVLACIPLDGEVAFEEVAGISNVPVDHLQRVVRLMTTAGFLREQTSGHVSHTALSASFVTEPDLLDAALFLAQVAVPAALKMSHTAHQPAPYNHDQLSAVHFDPSQPKTHRQFAAYLAHGILDEPSAIDEVLRLIDWDGIGAATVVDVHPQSTATVAKLAALAPALQFVIQTSSPNNGHSGLMAGSDGGMGGPSWMTSHLPSSISSRVTVQTRPAAASQTVLGAAIYILRIPSPSSALSWATIRSQTILELQAHLQVLRAQSSSRLILTVLVIPPPGAVDQGTEAMVRVREMSLLQLTNERLPSKTEIIDLLTAIRDSAGGLVLTREIYAPASAATGLEVKYQVANERGR</sequence>
<dbReference type="SUPFAM" id="SSF46785">
    <property type="entry name" value="Winged helix' DNA-binding domain"/>
    <property type="match status" value="1"/>
</dbReference>
<keyword evidence="2" id="KW-1185">Reference proteome</keyword>
<proteinExistence type="predicted"/>
<dbReference type="RefSeq" id="XP_040665287.1">
    <property type="nucleotide sequence ID" value="XM_040816984.1"/>
</dbReference>
<dbReference type="Gene3D" id="1.10.10.10">
    <property type="entry name" value="Winged helix-like DNA-binding domain superfamily/Winged helix DNA-binding domain"/>
    <property type="match status" value="1"/>
</dbReference>
<protein>
    <recommendedName>
        <fullName evidence="3">O-methyltransferase domain-containing protein</fullName>
    </recommendedName>
</protein>
<dbReference type="InterPro" id="IPR029063">
    <property type="entry name" value="SAM-dependent_MTases_sf"/>
</dbReference>
<dbReference type="GeneID" id="63732495"/>
<reference evidence="2" key="1">
    <citation type="journal article" date="2017" name="Genome Biol.">
        <title>Comparative genomics reveals high biological diversity and specific adaptations in the industrially and medically important fungal genus Aspergillus.</title>
        <authorList>
            <person name="de Vries R.P."/>
            <person name="Riley R."/>
            <person name="Wiebenga A."/>
            <person name="Aguilar-Osorio G."/>
            <person name="Amillis S."/>
            <person name="Uchima C.A."/>
            <person name="Anderluh G."/>
            <person name="Asadollahi M."/>
            <person name="Askin M."/>
            <person name="Barry K."/>
            <person name="Battaglia E."/>
            <person name="Bayram O."/>
            <person name="Benocci T."/>
            <person name="Braus-Stromeyer S.A."/>
            <person name="Caldana C."/>
            <person name="Canovas D."/>
            <person name="Cerqueira G.C."/>
            <person name="Chen F."/>
            <person name="Chen W."/>
            <person name="Choi C."/>
            <person name="Clum A."/>
            <person name="Dos Santos R.A."/>
            <person name="Damasio A.R."/>
            <person name="Diallinas G."/>
            <person name="Emri T."/>
            <person name="Fekete E."/>
            <person name="Flipphi M."/>
            <person name="Freyberg S."/>
            <person name="Gallo A."/>
            <person name="Gournas C."/>
            <person name="Habgood R."/>
            <person name="Hainaut M."/>
            <person name="Harispe M.L."/>
            <person name="Henrissat B."/>
            <person name="Hilden K.S."/>
            <person name="Hope R."/>
            <person name="Hossain A."/>
            <person name="Karabika E."/>
            <person name="Karaffa L."/>
            <person name="Karanyi Z."/>
            <person name="Krasevec N."/>
            <person name="Kuo A."/>
            <person name="Kusch H."/>
            <person name="LaButti K."/>
            <person name="Lagendijk E.L."/>
            <person name="Lapidus A."/>
            <person name="Levasseur A."/>
            <person name="Lindquist E."/>
            <person name="Lipzen A."/>
            <person name="Logrieco A.F."/>
            <person name="MacCabe A."/>
            <person name="Maekelae M.R."/>
            <person name="Malavazi I."/>
            <person name="Melin P."/>
            <person name="Meyer V."/>
            <person name="Mielnichuk N."/>
            <person name="Miskei M."/>
            <person name="Molnar A.P."/>
            <person name="Mule G."/>
            <person name="Ngan C.Y."/>
            <person name="Orejas M."/>
            <person name="Orosz E."/>
            <person name="Ouedraogo J.P."/>
            <person name="Overkamp K.M."/>
            <person name="Park H.-S."/>
            <person name="Perrone G."/>
            <person name="Piumi F."/>
            <person name="Punt P.J."/>
            <person name="Ram A.F."/>
            <person name="Ramon A."/>
            <person name="Rauscher S."/>
            <person name="Record E."/>
            <person name="Riano-Pachon D.M."/>
            <person name="Robert V."/>
            <person name="Roehrig J."/>
            <person name="Ruller R."/>
            <person name="Salamov A."/>
            <person name="Salih N.S."/>
            <person name="Samson R.A."/>
            <person name="Sandor E."/>
            <person name="Sanguinetti M."/>
            <person name="Schuetze T."/>
            <person name="Sepcic K."/>
            <person name="Shelest E."/>
            <person name="Sherlock G."/>
            <person name="Sophianopoulou V."/>
            <person name="Squina F.M."/>
            <person name="Sun H."/>
            <person name="Susca A."/>
            <person name="Todd R.B."/>
            <person name="Tsang A."/>
            <person name="Unkles S.E."/>
            <person name="van de Wiele N."/>
            <person name="van Rossen-Uffink D."/>
            <person name="Oliveira J.V."/>
            <person name="Vesth T.C."/>
            <person name="Visser J."/>
            <person name="Yu J.-H."/>
            <person name="Zhou M."/>
            <person name="Andersen M.R."/>
            <person name="Archer D.B."/>
            <person name="Baker S.E."/>
            <person name="Benoit I."/>
            <person name="Brakhage A.A."/>
            <person name="Braus G.H."/>
            <person name="Fischer R."/>
            <person name="Frisvad J.C."/>
            <person name="Goldman G.H."/>
            <person name="Houbraken J."/>
            <person name="Oakley B."/>
            <person name="Pocsi I."/>
            <person name="Scazzocchio C."/>
            <person name="Seiboth B."/>
            <person name="vanKuyk P.A."/>
            <person name="Wortman J."/>
            <person name="Dyer P.S."/>
            <person name="Grigoriev I.V."/>
        </authorList>
    </citation>
    <scope>NUCLEOTIDE SEQUENCE [LARGE SCALE GENOMIC DNA]</scope>
    <source>
        <strain evidence="2">CBS 583.65</strain>
    </source>
</reference>